<dbReference type="PRINTS" id="PR00461">
    <property type="entry name" value="PLPEROXIDASE"/>
</dbReference>
<dbReference type="CDD" id="cd00693">
    <property type="entry name" value="secretory_peroxidase"/>
    <property type="match status" value="1"/>
</dbReference>
<evidence type="ECO:0000256" key="9">
    <source>
        <dbReference type="PIRSR" id="PIRSR600823-1"/>
    </source>
</evidence>
<keyword evidence="3 14" id="KW-0349">Heme</keyword>
<feature type="binding site" evidence="11">
    <location>
        <position position="76"/>
    </location>
    <ligand>
        <name>Ca(2+)</name>
        <dbReference type="ChEBI" id="CHEBI:29108"/>
        <label>1</label>
    </ligand>
</feature>
<dbReference type="OMA" id="GHCINFQ"/>
<sequence>MVITVSWRMIVLAVSCAALSICMVLANAELSRNFYASGCPNVEAIVRNRLRRIVRRDRTARAAMIRLAFHDCQVNGCEASIMLNSVRNGTAELQSPSNLGIRRLDIIDRLKARVEAACPRTVSCADIIAMASRDAVSLSGGPDIPVLLGRFDGLRASAAAATAALPHATISVEGMLALFGRMGMTLPESVAILGAHTMGIAHCANFANRLYPVRDPSLRLFFANSLRARCPRMFSSNAFAALDTSNFRFDNAYFRNVLAGRGLLSIDAELGLDPRTGPVVANFASNPDVFFRFFSSAFIKLTSFRVLSSSDGEVRRNCRLSN</sequence>
<dbReference type="GO" id="GO:0020037">
    <property type="term" value="F:heme binding"/>
    <property type="evidence" value="ECO:0007669"/>
    <property type="project" value="UniProtKB-UniRule"/>
</dbReference>
<dbReference type="FunFam" id="1.10.420.10:FF:000001">
    <property type="entry name" value="Peroxidase"/>
    <property type="match status" value="1"/>
</dbReference>
<dbReference type="GO" id="GO:0005576">
    <property type="term" value="C:extracellular region"/>
    <property type="evidence" value="ECO:0007669"/>
    <property type="project" value="UniProtKB-SubCell"/>
</dbReference>
<dbReference type="AlphaFoldDB" id="A0A8T2RZH9"/>
<comment type="subcellular location">
    <subcellularLocation>
        <location evidence="14">Secreted</location>
    </subcellularLocation>
</comment>
<dbReference type="PANTHER" id="PTHR31517">
    <property type="match status" value="1"/>
</dbReference>
<reference evidence="16 17" key="1">
    <citation type="submission" date="2021-08" db="EMBL/GenBank/DDBJ databases">
        <title>WGS assembly of Ceratopteris richardii.</title>
        <authorList>
            <person name="Marchant D.B."/>
            <person name="Chen G."/>
            <person name="Jenkins J."/>
            <person name="Shu S."/>
            <person name="Leebens-Mack J."/>
            <person name="Grimwood J."/>
            <person name="Schmutz J."/>
            <person name="Soltis P."/>
            <person name="Soltis D."/>
            <person name="Chen Z.-H."/>
        </authorList>
    </citation>
    <scope>NUCLEOTIDE SEQUENCE [LARGE SCALE GENOMIC DNA]</scope>
    <source>
        <strain evidence="16">Whitten #5841</strain>
        <tissue evidence="16">Leaf</tissue>
    </source>
</reference>
<evidence type="ECO:0000256" key="14">
    <source>
        <dbReference type="RuleBase" id="RU362060"/>
    </source>
</evidence>
<dbReference type="OrthoDB" id="2113341at2759"/>
<keyword evidence="2 14" id="KW-0575">Peroxidase</keyword>
<keyword evidence="6 14" id="KW-0560">Oxidoreductase</keyword>
<evidence type="ECO:0000256" key="5">
    <source>
        <dbReference type="ARBA" id="ARBA00022837"/>
    </source>
</evidence>
<feature type="binding site" evidence="11">
    <location>
        <position position="74"/>
    </location>
    <ligand>
        <name>Ca(2+)</name>
        <dbReference type="ChEBI" id="CHEBI:29108"/>
        <label>1</label>
    </ligand>
</feature>
<dbReference type="GO" id="GO:0046872">
    <property type="term" value="F:metal ion binding"/>
    <property type="evidence" value="ECO:0007669"/>
    <property type="project" value="UniProtKB-UniRule"/>
</dbReference>
<comment type="catalytic activity">
    <reaction evidence="1 14">
        <text>2 a phenolic donor + H2O2 = 2 a phenolic radical donor + 2 H2O</text>
        <dbReference type="Rhea" id="RHEA:56136"/>
        <dbReference type="ChEBI" id="CHEBI:15377"/>
        <dbReference type="ChEBI" id="CHEBI:16240"/>
        <dbReference type="ChEBI" id="CHEBI:139520"/>
        <dbReference type="ChEBI" id="CHEBI:139521"/>
        <dbReference type="EC" id="1.11.1.7"/>
    </reaction>
</comment>
<proteinExistence type="inferred from homology"/>
<comment type="similarity">
    <text evidence="14">Belongs to the peroxidase family. Classical plant (class III) peroxidase subfamily.</text>
</comment>
<feature type="binding site" evidence="11">
    <location>
        <position position="243"/>
    </location>
    <ligand>
        <name>Ca(2+)</name>
        <dbReference type="ChEBI" id="CHEBI:29108"/>
        <label>2</label>
    </ligand>
</feature>
<name>A0A8T2RZH9_CERRI</name>
<feature type="binding site" evidence="11">
    <location>
        <position position="80"/>
    </location>
    <ligand>
        <name>Ca(2+)</name>
        <dbReference type="ChEBI" id="CHEBI:29108"/>
        <label>1</label>
    </ligand>
</feature>
<evidence type="ECO:0000256" key="13">
    <source>
        <dbReference type="PIRSR" id="PIRSR600823-5"/>
    </source>
</evidence>
<dbReference type="GO" id="GO:0140825">
    <property type="term" value="F:lactoperoxidase activity"/>
    <property type="evidence" value="ECO:0007669"/>
    <property type="project" value="UniProtKB-EC"/>
</dbReference>
<feature type="disulfide bond" evidence="13">
    <location>
        <begin position="39"/>
        <end position="118"/>
    </location>
</feature>
<comment type="cofactor">
    <cofactor evidence="11 14">
        <name>heme b</name>
        <dbReference type="ChEBI" id="CHEBI:60344"/>
    </cofactor>
    <text evidence="11 14">Binds 1 heme b (iron(II)-protoporphyrin IX) group per subunit.</text>
</comment>
<feature type="domain" description="Plant heme peroxidase family profile" evidence="15">
    <location>
        <begin position="29"/>
        <end position="322"/>
    </location>
</feature>
<dbReference type="EMBL" id="CM035428">
    <property type="protein sequence ID" value="KAH7301037.1"/>
    <property type="molecule type" value="Genomic_DNA"/>
</dbReference>
<evidence type="ECO:0000256" key="4">
    <source>
        <dbReference type="ARBA" id="ARBA00022723"/>
    </source>
</evidence>
<feature type="disulfide bond" evidence="13">
    <location>
        <begin position="124"/>
        <end position="318"/>
    </location>
</feature>
<dbReference type="PRINTS" id="PR00458">
    <property type="entry name" value="PEROXIDASE"/>
</dbReference>
<dbReference type="Pfam" id="PF00141">
    <property type="entry name" value="peroxidase"/>
    <property type="match status" value="1"/>
</dbReference>
<dbReference type="InterPro" id="IPR000823">
    <property type="entry name" value="Peroxidase_pln"/>
</dbReference>
<comment type="function">
    <text evidence="14">Removal of H(2)O(2), oxidation of toxic reductants, biosynthesis and degradation of lignin, suberization, auxin catabolism, response to environmental stresses such as wounding, pathogen attack and oxidative stress.</text>
</comment>
<organism evidence="16 17">
    <name type="scientific">Ceratopteris richardii</name>
    <name type="common">Triangle waterfern</name>
    <dbReference type="NCBI Taxonomy" id="49495"/>
    <lineage>
        <taxon>Eukaryota</taxon>
        <taxon>Viridiplantae</taxon>
        <taxon>Streptophyta</taxon>
        <taxon>Embryophyta</taxon>
        <taxon>Tracheophyta</taxon>
        <taxon>Polypodiopsida</taxon>
        <taxon>Polypodiidae</taxon>
        <taxon>Polypodiales</taxon>
        <taxon>Pteridineae</taxon>
        <taxon>Pteridaceae</taxon>
        <taxon>Parkerioideae</taxon>
        <taxon>Ceratopteris</taxon>
    </lineage>
</organism>
<evidence type="ECO:0000256" key="2">
    <source>
        <dbReference type="ARBA" id="ARBA00022559"/>
    </source>
</evidence>
<dbReference type="InterPro" id="IPR033905">
    <property type="entry name" value="Secretory_peroxidase"/>
</dbReference>
<accession>A0A8T2RZH9</accession>
<evidence type="ECO:0000256" key="10">
    <source>
        <dbReference type="PIRSR" id="PIRSR600823-2"/>
    </source>
</evidence>
<dbReference type="Gene3D" id="1.10.420.10">
    <property type="entry name" value="Peroxidase, domain 2"/>
    <property type="match status" value="1"/>
</dbReference>
<evidence type="ECO:0000256" key="1">
    <source>
        <dbReference type="ARBA" id="ARBA00000189"/>
    </source>
</evidence>
<evidence type="ECO:0000256" key="7">
    <source>
        <dbReference type="ARBA" id="ARBA00023004"/>
    </source>
</evidence>
<protein>
    <recommendedName>
        <fullName evidence="14">Peroxidase</fullName>
        <ecNumber evidence="14">1.11.1.7</ecNumber>
    </recommendedName>
</protein>
<dbReference type="Gene3D" id="1.10.520.10">
    <property type="match status" value="1"/>
</dbReference>
<dbReference type="InterPro" id="IPR002016">
    <property type="entry name" value="Haem_peroxidase"/>
</dbReference>
<feature type="binding site" evidence="10">
    <location>
        <position position="166"/>
    </location>
    <ligand>
        <name>substrate</name>
    </ligand>
</feature>
<feature type="binding site" description="axial binding residue" evidence="11">
    <location>
        <position position="196"/>
    </location>
    <ligand>
        <name>heme b</name>
        <dbReference type="ChEBI" id="CHEBI:60344"/>
    </ligand>
    <ligandPart>
        <name>Fe</name>
        <dbReference type="ChEBI" id="CHEBI:18248"/>
    </ligandPart>
</feature>
<dbReference type="PANTHER" id="PTHR31517:SF81">
    <property type="entry name" value="PEROXIDASE"/>
    <property type="match status" value="1"/>
</dbReference>
<evidence type="ECO:0000259" key="15">
    <source>
        <dbReference type="PROSITE" id="PS50873"/>
    </source>
</evidence>
<comment type="cofactor">
    <cofactor evidence="11 14">
        <name>Ca(2+)</name>
        <dbReference type="ChEBI" id="CHEBI:29108"/>
    </cofactor>
    <text evidence="11 14">Binds 2 calcium ions per subunit.</text>
</comment>
<dbReference type="PROSITE" id="PS50873">
    <property type="entry name" value="PEROXIDASE_4"/>
    <property type="match status" value="1"/>
</dbReference>
<evidence type="ECO:0000313" key="16">
    <source>
        <dbReference type="EMBL" id="KAH7301037.1"/>
    </source>
</evidence>
<feature type="active site" description="Proton acceptor" evidence="9">
    <location>
        <position position="70"/>
    </location>
</feature>
<evidence type="ECO:0000256" key="3">
    <source>
        <dbReference type="ARBA" id="ARBA00022617"/>
    </source>
</evidence>
<dbReference type="Proteomes" id="UP000825935">
    <property type="component" value="Chromosome 23"/>
</dbReference>
<dbReference type="GO" id="GO:0042744">
    <property type="term" value="P:hydrogen peroxide catabolic process"/>
    <property type="evidence" value="ECO:0007669"/>
    <property type="project" value="UniProtKB-KW"/>
</dbReference>
<evidence type="ECO:0000256" key="8">
    <source>
        <dbReference type="ARBA" id="ARBA00023157"/>
    </source>
</evidence>
<dbReference type="InterPro" id="IPR010255">
    <property type="entry name" value="Haem_peroxidase_sf"/>
</dbReference>
<evidence type="ECO:0000256" key="6">
    <source>
        <dbReference type="ARBA" id="ARBA00023002"/>
    </source>
</evidence>
<keyword evidence="8 13" id="KW-1015">Disulfide bond</keyword>
<dbReference type="EC" id="1.11.1.7" evidence="14"/>
<feature type="binding site" evidence="11">
    <location>
        <position position="197"/>
    </location>
    <ligand>
        <name>Ca(2+)</name>
        <dbReference type="ChEBI" id="CHEBI:29108"/>
        <label>2</label>
    </ligand>
</feature>
<keyword evidence="14" id="KW-0376">Hydrogen peroxide</keyword>
<dbReference type="FunFam" id="1.10.520.10:FF:000009">
    <property type="entry name" value="Peroxidase"/>
    <property type="match status" value="1"/>
</dbReference>
<keyword evidence="17" id="KW-1185">Reference proteome</keyword>
<evidence type="ECO:0000313" key="17">
    <source>
        <dbReference type="Proteomes" id="UP000825935"/>
    </source>
</evidence>
<dbReference type="GO" id="GO:0006979">
    <property type="term" value="P:response to oxidative stress"/>
    <property type="evidence" value="ECO:0007669"/>
    <property type="project" value="UniProtKB-UniRule"/>
</dbReference>
<feature type="site" description="Transition state stabilizer" evidence="12">
    <location>
        <position position="66"/>
    </location>
</feature>
<feature type="disulfide bond" evidence="13">
    <location>
        <begin position="72"/>
        <end position="77"/>
    </location>
</feature>
<evidence type="ECO:0000256" key="11">
    <source>
        <dbReference type="PIRSR" id="PIRSR600823-3"/>
    </source>
</evidence>
<keyword evidence="5 11" id="KW-0106">Calcium</keyword>
<evidence type="ECO:0000256" key="12">
    <source>
        <dbReference type="PIRSR" id="PIRSR600823-4"/>
    </source>
</evidence>
<keyword evidence="14" id="KW-0964">Secreted</keyword>
<feature type="binding site" evidence="11">
    <location>
        <position position="71"/>
    </location>
    <ligand>
        <name>Ca(2+)</name>
        <dbReference type="ChEBI" id="CHEBI:29108"/>
        <label>1</label>
    </ligand>
</feature>
<comment type="caution">
    <text evidence="16">The sequence shown here is derived from an EMBL/GenBank/DDBJ whole genome shotgun (WGS) entry which is preliminary data.</text>
</comment>
<feature type="disulfide bond" evidence="13">
    <location>
        <begin position="203"/>
        <end position="230"/>
    </location>
</feature>
<keyword evidence="7 11" id="KW-0408">Iron</keyword>
<keyword evidence="4 11" id="KW-0479">Metal-binding</keyword>
<gene>
    <name evidence="16" type="ORF">KP509_23G009100</name>
</gene>
<dbReference type="SUPFAM" id="SSF48113">
    <property type="entry name" value="Heme-dependent peroxidases"/>
    <property type="match status" value="1"/>
</dbReference>
<feature type="binding site" evidence="11">
    <location>
        <position position="250"/>
    </location>
    <ligand>
        <name>Ca(2+)</name>
        <dbReference type="ChEBI" id="CHEBI:29108"/>
        <label>2</label>
    </ligand>
</feature>
<feature type="binding site" evidence="11">
    <location>
        <position position="92"/>
    </location>
    <ligand>
        <name>Ca(2+)</name>
        <dbReference type="ChEBI" id="CHEBI:29108"/>
        <label>1</label>
    </ligand>
</feature>